<feature type="signal peptide" evidence="5">
    <location>
        <begin position="1"/>
        <end position="18"/>
    </location>
</feature>
<dbReference type="SUPFAM" id="SSF53187">
    <property type="entry name" value="Zn-dependent exopeptidases"/>
    <property type="match status" value="1"/>
</dbReference>
<evidence type="ECO:0000256" key="2">
    <source>
        <dbReference type="ARBA" id="ARBA00011901"/>
    </source>
</evidence>
<dbReference type="GO" id="GO:0008745">
    <property type="term" value="F:N-acetylmuramoyl-L-alanine amidase activity"/>
    <property type="evidence" value="ECO:0007669"/>
    <property type="project" value="UniProtKB-EC"/>
</dbReference>
<proteinExistence type="predicted"/>
<accession>A0A2X3DGY0</accession>
<feature type="domain" description="MurNAc-LAA" evidence="6">
    <location>
        <begin position="286"/>
        <end position="441"/>
    </location>
</feature>
<keyword evidence="5" id="KW-0732">Signal</keyword>
<comment type="catalytic activity">
    <reaction evidence="1">
        <text>Hydrolyzes the link between N-acetylmuramoyl residues and L-amino acid residues in certain cell-wall glycopeptides.</text>
        <dbReference type="EC" id="3.5.1.28"/>
    </reaction>
</comment>
<dbReference type="SMART" id="SM00646">
    <property type="entry name" value="Ami_3"/>
    <property type="match status" value="1"/>
</dbReference>
<dbReference type="CDD" id="cd02696">
    <property type="entry name" value="MurNAc-LAA"/>
    <property type="match status" value="1"/>
</dbReference>
<feature type="chain" id="PRO_5015952784" description="N-acetylmuramoyl-L-alanine amidase" evidence="5">
    <location>
        <begin position="19"/>
        <end position="448"/>
    </location>
</feature>
<dbReference type="Pfam" id="PF01520">
    <property type="entry name" value="Amidase_3"/>
    <property type="match status" value="1"/>
</dbReference>
<dbReference type="Proteomes" id="UP000250166">
    <property type="component" value="Unassembled WGS sequence"/>
</dbReference>
<dbReference type="InterPro" id="IPR050695">
    <property type="entry name" value="N-acetylmuramoyl_amidase_3"/>
</dbReference>
<evidence type="ECO:0000256" key="4">
    <source>
        <dbReference type="SAM" id="MobiDB-lite"/>
    </source>
</evidence>
<evidence type="ECO:0000313" key="8">
    <source>
        <dbReference type="Proteomes" id="UP000250166"/>
    </source>
</evidence>
<dbReference type="InterPro" id="IPR002508">
    <property type="entry name" value="MurNAc-LAA_cat"/>
</dbReference>
<dbReference type="EC" id="3.5.1.28" evidence="2"/>
<dbReference type="PANTHER" id="PTHR30404:SF0">
    <property type="entry name" value="N-ACETYLMURAMOYL-L-ALANINE AMIDASE AMIC"/>
    <property type="match status" value="1"/>
</dbReference>
<gene>
    <name evidence="7" type="primary">amiC</name>
    <name evidence="7" type="ORF">NCTC13102_01134</name>
</gene>
<dbReference type="AlphaFoldDB" id="A0A2X3DGY0"/>
<feature type="compositionally biased region" description="Low complexity" evidence="4">
    <location>
        <begin position="173"/>
        <end position="202"/>
    </location>
</feature>
<evidence type="ECO:0000256" key="3">
    <source>
        <dbReference type="ARBA" id="ARBA00022801"/>
    </source>
</evidence>
<reference evidence="7 8" key="1">
    <citation type="submission" date="2018-06" db="EMBL/GenBank/DDBJ databases">
        <authorList>
            <consortium name="Pathogen Informatics"/>
            <person name="Doyle S."/>
        </authorList>
    </citation>
    <scope>NUCLEOTIDE SEQUENCE [LARGE SCALE GENOMIC DNA]</scope>
    <source>
        <strain evidence="7 8">NCTC13102</strain>
    </source>
</reference>
<protein>
    <recommendedName>
        <fullName evidence="2">N-acetylmuramoyl-L-alanine amidase</fullName>
        <ecNumber evidence="2">3.5.1.28</ecNumber>
    </recommendedName>
</protein>
<feature type="region of interest" description="Disordered" evidence="4">
    <location>
        <begin position="118"/>
        <end position="221"/>
    </location>
</feature>
<evidence type="ECO:0000256" key="5">
    <source>
        <dbReference type="SAM" id="SignalP"/>
    </source>
</evidence>
<keyword evidence="3 7" id="KW-0378">Hydrolase</keyword>
<evidence type="ECO:0000313" key="7">
    <source>
        <dbReference type="EMBL" id="SQB98669.1"/>
    </source>
</evidence>
<dbReference type="Gene3D" id="3.40.630.40">
    <property type="entry name" value="Zn-dependent exopeptidases"/>
    <property type="match status" value="1"/>
</dbReference>
<dbReference type="FunFam" id="3.40.630.40:FF:000005">
    <property type="entry name" value="N-acetylmuramoyl-L-alanine amidase (AmiA)"/>
    <property type="match status" value="1"/>
</dbReference>
<evidence type="ECO:0000256" key="1">
    <source>
        <dbReference type="ARBA" id="ARBA00001561"/>
    </source>
</evidence>
<sequence>MSRLLLLFVLAVVLNAQVHITNSVAFGASSLKIVFSDDMSDVEIITRKISNTSLYVDINAVLDNGKKVYYFPSHAQITIAQNTPKTTRIVIDNGNYMSHQIKIIQKNIYISFMDKIPESKQPTTKPTTTNPSATQPPSPKQITKPAQSNTPNQSKSNPQTQPKSTAQSQPKNQTNTQPKSTPKPTQPTTTATSTTSTKAQNPPKNPPKPAPTQVISTSSHTKNKYKIVIDAGHGGKDCGAIGETKVCEKHIVLKVAQALNKELKKRGYITYMTRDKDVYINLKERTDFANSKNADLFISIHANSVPKTSSKSPKGVETYFLSAARSDRARDVAEQENKDDIDVMNFFSKQTFLNSLNSHRLLASNKLAIDIQYGILNELKKNYQGIVDGGVREGPFWVLAGALMPSVLVEIGYNSNPIESVRLNDEKYQRFLAIGIANGVDGFIAKNY</sequence>
<dbReference type="GO" id="GO:0030288">
    <property type="term" value="C:outer membrane-bounded periplasmic space"/>
    <property type="evidence" value="ECO:0007669"/>
    <property type="project" value="TreeGrafter"/>
</dbReference>
<feature type="compositionally biased region" description="Low complexity" evidence="4">
    <location>
        <begin position="122"/>
        <end position="133"/>
    </location>
</feature>
<evidence type="ECO:0000259" key="6">
    <source>
        <dbReference type="SMART" id="SM00646"/>
    </source>
</evidence>
<feature type="compositionally biased region" description="Polar residues" evidence="4">
    <location>
        <begin position="140"/>
        <end position="172"/>
    </location>
</feature>
<dbReference type="EMBL" id="UAWL01000006">
    <property type="protein sequence ID" value="SQB98669.1"/>
    <property type="molecule type" value="Genomic_DNA"/>
</dbReference>
<dbReference type="GO" id="GO:0009253">
    <property type="term" value="P:peptidoglycan catabolic process"/>
    <property type="evidence" value="ECO:0007669"/>
    <property type="project" value="InterPro"/>
</dbReference>
<organism evidence="7 8">
    <name type="scientific">Helicobacter fennelliae</name>
    <dbReference type="NCBI Taxonomy" id="215"/>
    <lineage>
        <taxon>Bacteria</taxon>
        <taxon>Pseudomonadati</taxon>
        <taxon>Campylobacterota</taxon>
        <taxon>Epsilonproteobacteria</taxon>
        <taxon>Campylobacterales</taxon>
        <taxon>Helicobacteraceae</taxon>
        <taxon>Helicobacter</taxon>
    </lineage>
</organism>
<dbReference type="PANTHER" id="PTHR30404">
    <property type="entry name" value="N-ACETYLMURAMOYL-L-ALANINE AMIDASE"/>
    <property type="match status" value="1"/>
</dbReference>
<name>A0A2X3DGY0_9HELI</name>